<dbReference type="RefSeq" id="WP_086815341.1">
    <property type="nucleotide sequence ID" value="NZ_BJMM01000022.1"/>
</dbReference>
<dbReference type="Gene3D" id="3.60.21.10">
    <property type="match status" value="1"/>
</dbReference>
<dbReference type="PANTHER" id="PTHR42988:SF2">
    <property type="entry name" value="CYCLIC NUCLEOTIDE PHOSPHODIESTERASE CBUA0032-RELATED"/>
    <property type="match status" value="1"/>
</dbReference>
<protein>
    <submittedName>
        <fullName evidence="6">3',5'-cyclic adenosine monophosphate phosphodiesterase CpdA</fullName>
    </submittedName>
</protein>
<gene>
    <name evidence="6" type="primary">cpdA</name>
    <name evidence="6" type="ORF">SCA03_42200</name>
</gene>
<organism evidence="6 7">
    <name type="scientific">Streptomyces cacaoi</name>
    <dbReference type="NCBI Taxonomy" id="1898"/>
    <lineage>
        <taxon>Bacteria</taxon>
        <taxon>Bacillati</taxon>
        <taxon>Actinomycetota</taxon>
        <taxon>Actinomycetes</taxon>
        <taxon>Kitasatosporales</taxon>
        <taxon>Streptomycetaceae</taxon>
        <taxon>Streptomyces</taxon>
    </lineage>
</organism>
<dbReference type="Proteomes" id="UP000319210">
    <property type="component" value="Unassembled WGS sequence"/>
</dbReference>
<dbReference type="SUPFAM" id="SSF56300">
    <property type="entry name" value="Metallo-dependent phosphatases"/>
    <property type="match status" value="1"/>
</dbReference>
<evidence type="ECO:0000256" key="2">
    <source>
        <dbReference type="ARBA" id="ARBA00022801"/>
    </source>
</evidence>
<dbReference type="GO" id="GO:0046872">
    <property type="term" value="F:metal ion binding"/>
    <property type="evidence" value="ECO:0007669"/>
    <property type="project" value="UniProtKB-KW"/>
</dbReference>
<keyword evidence="1" id="KW-0479">Metal-binding</keyword>
<sequence length="255" mass="27331">MLAFAQLSDIHLGQDRGDDGARARERTERVLAHLAGLPGRLDAVLLTGDIADHGAQAEYSLAAELFGRYGLRPLICPGNHDVRGAYRSVLLGGDALDASPVNEVHQLLGGTFLMCDSSVPGEGWGRLDDATLTWLDAALAAAPHDRPAFVCFHHPPLPLHGQYVDPIRQFGEDRLAAVVARHPHVAALLCGHAHTPAVTTFAGRPLVAAPGVVSTLRMPWEGEDDGPLDHALPPQLAFHVLDDEGRLTTHFRVVP</sequence>
<dbReference type="GO" id="GO:0016787">
    <property type="term" value="F:hydrolase activity"/>
    <property type="evidence" value="ECO:0007669"/>
    <property type="project" value="UniProtKB-KW"/>
</dbReference>
<dbReference type="OrthoDB" id="5241795at2"/>
<keyword evidence="7" id="KW-1185">Reference proteome</keyword>
<reference evidence="6 7" key="1">
    <citation type="submission" date="2019-06" db="EMBL/GenBank/DDBJ databases">
        <title>Whole genome shotgun sequence of Streptomyces cacaoi subsp. cacaoi NBRC 12748.</title>
        <authorList>
            <person name="Hosoyama A."/>
            <person name="Uohara A."/>
            <person name="Ohji S."/>
            <person name="Ichikawa N."/>
        </authorList>
    </citation>
    <scope>NUCLEOTIDE SEQUENCE [LARGE SCALE GENOMIC DNA]</scope>
    <source>
        <strain evidence="6 7">NBRC 12748</strain>
    </source>
</reference>
<keyword evidence="2" id="KW-0378">Hydrolase</keyword>
<name>A0A4Y3R2Z6_STRCI</name>
<dbReference type="InterPro" id="IPR029052">
    <property type="entry name" value="Metallo-depent_PP-like"/>
</dbReference>
<dbReference type="AlphaFoldDB" id="A0A4Y3R2Z6"/>
<comment type="similarity">
    <text evidence="4">Belongs to the cyclic nucleotide phosphodiesterase class-III family.</text>
</comment>
<evidence type="ECO:0000313" key="7">
    <source>
        <dbReference type="Proteomes" id="UP000319210"/>
    </source>
</evidence>
<evidence type="ECO:0000256" key="3">
    <source>
        <dbReference type="ARBA" id="ARBA00023004"/>
    </source>
</evidence>
<dbReference type="Pfam" id="PF00149">
    <property type="entry name" value="Metallophos"/>
    <property type="match status" value="1"/>
</dbReference>
<dbReference type="InterPro" id="IPR050884">
    <property type="entry name" value="CNP_phosphodiesterase-III"/>
</dbReference>
<dbReference type="InterPro" id="IPR004843">
    <property type="entry name" value="Calcineurin-like_PHP"/>
</dbReference>
<accession>A0A4Y3R2Z6</accession>
<dbReference type="PANTHER" id="PTHR42988">
    <property type="entry name" value="PHOSPHOHYDROLASE"/>
    <property type="match status" value="1"/>
</dbReference>
<evidence type="ECO:0000313" key="6">
    <source>
        <dbReference type="EMBL" id="GEB51669.1"/>
    </source>
</evidence>
<evidence type="ECO:0000259" key="5">
    <source>
        <dbReference type="Pfam" id="PF00149"/>
    </source>
</evidence>
<dbReference type="EMBL" id="BJMM01000022">
    <property type="protein sequence ID" value="GEB51669.1"/>
    <property type="molecule type" value="Genomic_DNA"/>
</dbReference>
<comment type="caution">
    <text evidence="6">The sequence shown here is derived from an EMBL/GenBank/DDBJ whole genome shotgun (WGS) entry which is preliminary data.</text>
</comment>
<feature type="domain" description="Calcineurin-like phosphoesterase" evidence="5">
    <location>
        <begin position="4"/>
        <end position="196"/>
    </location>
</feature>
<evidence type="ECO:0000256" key="4">
    <source>
        <dbReference type="ARBA" id="ARBA00025742"/>
    </source>
</evidence>
<keyword evidence="3" id="KW-0408">Iron</keyword>
<evidence type="ECO:0000256" key="1">
    <source>
        <dbReference type="ARBA" id="ARBA00022723"/>
    </source>
</evidence>
<proteinExistence type="inferred from homology"/>